<dbReference type="EMBL" id="JAGKQH010000018">
    <property type="protein sequence ID" value="KAG6573506.1"/>
    <property type="molecule type" value="Genomic_DNA"/>
</dbReference>
<evidence type="ECO:0000256" key="1">
    <source>
        <dbReference type="SAM" id="MobiDB-lite"/>
    </source>
</evidence>
<evidence type="ECO:0000313" key="3">
    <source>
        <dbReference type="Proteomes" id="UP000685013"/>
    </source>
</evidence>
<dbReference type="Proteomes" id="UP000685013">
    <property type="component" value="Chromosome 18"/>
</dbReference>
<accession>A0AAV6M0T2</accession>
<feature type="region of interest" description="Disordered" evidence="1">
    <location>
        <begin position="24"/>
        <end position="62"/>
    </location>
</feature>
<name>A0AAV6M0T2_9ROSI</name>
<reference evidence="2 3" key="1">
    <citation type="journal article" date="2021" name="Hortic Res">
        <title>The domestication of Cucurbita argyrosperma as revealed by the genome of its wild relative.</title>
        <authorList>
            <person name="Barrera-Redondo J."/>
            <person name="Sanchez-de la Vega G."/>
            <person name="Aguirre-Liguori J.A."/>
            <person name="Castellanos-Morales G."/>
            <person name="Gutierrez-Guerrero Y.T."/>
            <person name="Aguirre-Dugua X."/>
            <person name="Aguirre-Planter E."/>
            <person name="Tenaillon M.I."/>
            <person name="Lira-Saade R."/>
            <person name="Eguiarte L.E."/>
        </authorList>
    </citation>
    <scope>NUCLEOTIDE SEQUENCE [LARGE SCALE GENOMIC DNA]</scope>
    <source>
        <strain evidence="2">JBR-2021</strain>
    </source>
</reference>
<protein>
    <submittedName>
        <fullName evidence="2">Uncharacterized protein</fullName>
    </submittedName>
</protein>
<comment type="caution">
    <text evidence="2">The sequence shown here is derived from an EMBL/GenBank/DDBJ whole genome shotgun (WGS) entry which is preliminary data.</text>
</comment>
<keyword evidence="3" id="KW-1185">Reference proteome</keyword>
<organism evidence="2 3">
    <name type="scientific">Cucurbita argyrosperma subsp. sororia</name>
    <dbReference type="NCBI Taxonomy" id="37648"/>
    <lineage>
        <taxon>Eukaryota</taxon>
        <taxon>Viridiplantae</taxon>
        <taxon>Streptophyta</taxon>
        <taxon>Embryophyta</taxon>
        <taxon>Tracheophyta</taxon>
        <taxon>Spermatophyta</taxon>
        <taxon>Magnoliopsida</taxon>
        <taxon>eudicotyledons</taxon>
        <taxon>Gunneridae</taxon>
        <taxon>Pentapetalae</taxon>
        <taxon>rosids</taxon>
        <taxon>fabids</taxon>
        <taxon>Cucurbitales</taxon>
        <taxon>Cucurbitaceae</taxon>
        <taxon>Cucurbiteae</taxon>
        <taxon>Cucurbita</taxon>
    </lineage>
</organism>
<sequence length="95" mass="11068">MGEGALYLPCSIWEFSFRRRREKPAEVPEGNAKEMELRDEKRGEAARLTRRGEWKGQEKEVGRGKCLRNGMTKRKGAQLLSEDRSLLFKLFNPVR</sequence>
<proteinExistence type="predicted"/>
<dbReference type="AlphaFoldDB" id="A0AAV6M0T2"/>
<evidence type="ECO:0000313" key="2">
    <source>
        <dbReference type="EMBL" id="KAG6573506.1"/>
    </source>
</evidence>
<feature type="non-terminal residue" evidence="2">
    <location>
        <position position="1"/>
    </location>
</feature>
<gene>
    <name evidence="2" type="ORF">SDJN03_27393</name>
</gene>